<feature type="region of interest" description="Disordered" evidence="1">
    <location>
        <begin position="358"/>
        <end position="388"/>
    </location>
</feature>
<evidence type="ECO:0000313" key="3">
    <source>
        <dbReference type="Proteomes" id="UP000050795"/>
    </source>
</evidence>
<name>A0AA85IY55_TRIRE</name>
<evidence type="ECO:0000256" key="1">
    <source>
        <dbReference type="SAM" id="MobiDB-lite"/>
    </source>
</evidence>
<accession>A0AA85IY55</accession>
<reference evidence="3" key="1">
    <citation type="submission" date="2022-06" db="EMBL/GenBank/DDBJ databases">
        <authorList>
            <person name="Berger JAMES D."/>
            <person name="Berger JAMES D."/>
        </authorList>
    </citation>
    <scope>NUCLEOTIDE SEQUENCE [LARGE SCALE GENOMIC DNA]</scope>
</reference>
<protein>
    <submittedName>
        <fullName evidence="4 5">Uncharacterized protein</fullName>
    </submittedName>
</protein>
<dbReference type="Proteomes" id="UP000050795">
    <property type="component" value="Unassembled WGS sequence"/>
</dbReference>
<evidence type="ECO:0000313" key="5">
    <source>
        <dbReference type="WBParaSite" id="TREG1_111170.3"/>
    </source>
</evidence>
<keyword evidence="2" id="KW-0472">Membrane</keyword>
<dbReference type="Pfam" id="PF05024">
    <property type="entry name" value="Gpi1"/>
    <property type="match status" value="3"/>
</dbReference>
<keyword evidence="2" id="KW-0812">Transmembrane</keyword>
<dbReference type="GO" id="GO:0006506">
    <property type="term" value="P:GPI anchor biosynthetic process"/>
    <property type="evidence" value="ECO:0007669"/>
    <property type="project" value="InterPro"/>
</dbReference>
<organism evidence="3 5">
    <name type="scientific">Trichobilharzia regenti</name>
    <name type="common">Nasal bird schistosome</name>
    <dbReference type="NCBI Taxonomy" id="157069"/>
    <lineage>
        <taxon>Eukaryota</taxon>
        <taxon>Metazoa</taxon>
        <taxon>Spiralia</taxon>
        <taxon>Lophotrochozoa</taxon>
        <taxon>Platyhelminthes</taxon>
        <taxon>Trematoda</taxon>
        <taxon>Digenea</taxon>
        <taxon>Strigeidida</taxon>
        <taxon>Schistosomatoidea</taxon>
        <taxon>Schistosomatidae</taxon>
        <taxon>Trichobilharzia</taxon>
    </lineage>
</organism>
<feature type="transmembrane region" description="Helical" evidence="2">
    <location>
        <begin position="651"/>
        <end position="670"/>
    </location>
</feature>
<dbReference type="WBParaSite" id="TREG1_111170.2">
    <property type="protein sequence ID" value="TREG1_111170.2"/>
    <property type="gene ID" value="TREG1_111170"/>
</dbReference>
<dbReference type="AlphaFoldDB" id="A0AA85IY55"/>
<reference evidence="4 5" key="2">
    <citation type="submission" date="2023-11" db="UniProtKB">
        <authorList>
            <consortium name="WormBaseParasite"/>
        </authorList>
    </citation>
    <scope>IDENTIFICATION</scope>
</reference>
<feature type="transmembrane region" description="Helical" evidence="2">
    <location>
        <begin position="551"/>
        <end position="572"/>
    </location>
</feature>
<feature type="compositionally biased region" description="Low complexity" evidence="1">
    <location>
        <begin position="734"/>
        <end position="748"/>
    </location>
</feature>
<feature type="region of interest" description="Disordered" evidence="1">
    <location>
        <begin position="734"/>
        <end position="759"/>
    </location>
</feature>
<feature type="transmembrane region" description="Helical" evidence="2">
    <location>
        <begin position="584"/>
        <end position="604"/>
    </location>
</feature>
<feature type="transmembrane region" description="Helical" evidence="2">
    <location>
        <begin position="624"/>
        <end position="645"/>
    </location>
</feature>
<feature type="region of interest" description="Disordered" evidence="1">
    <location>
        <begin position="268"/>
        <end position="293"/>
    </location>
</feature>
<proteinExistence type="predicted"/>
<dbReference type="GO" id="GO:0005783">
    <property type="term" value="C:endoplasmic reticulum"/>
    <property type="evidence" value="ECO:0007669"/>
    <property type="project" value="TreeGrafter"/>
</dbReference>
<evidence type="ECO:0000256" key="2">
    <source>
        <dbReference type="SAM" id="Phobius"/>
    </source>
</evidence>
<dbReference type="InterPro" id="IPR007720">
    <property type="entry name" value="PigQ/GPI1"/>
</dbReference>
<dbReference type="GO" id="GO:0016020">
    <property type="term" value="C:membrane"/>
    <property type="evidence" value="ECO:0007669"/>
    <property type="project" value="InterPro"/>
</dbReference>
<dbReference type="WBParaSite" id="TREG1_111170.3">
    <property type="protein sequence ID" value="TREG1_111170.3"/>
    <property type="gene ID" value="TREG1_111170"/>
</dbReference>
<feature type="compositionally biased region" description="Low complexity" evidence="1">
    <location>
        <begin position="268"/>
        <end position="279"/>
    </location>
</feature>
<dbReference type="PANTHER" id="PTHR21329:SF3">
    <property type="entry name" value="PHOSPHATIDYLINOSITOL N-ACETYLGLUCOSAMINYLTRANSFERASE SUBUNIT Q"/>
    <property type="match status" value="1"/>
</dbReference>
<sequence length="956" mass="108956">MNKAKKTFIFIPSELTEYHIWRNVLKSNSTVYLLGYTLPCNVHNSTNENNNNEVVLILGFYNLPSTENNQICPYCYTRIYSEDRLHICARSLRKYKFESSYIKKYNPLSDNYNNASNIWISIDMNTLPSSLKHGIMMKYARGFNYPVDKSSSEGDSFNRWMCSIMQNEIGQPLNHLIQWLNKSSGGTDDGGDWPSSIQHQHKVVNCQPERRHFLPTTSIMQCCTKIINKCVNFSYTLSLIKYHFDTAKSPPPSSSSITSSVKKCSTNLLKNNNDSNNNSIQQKKEKDNVSVDSSTRSIRPYHVSCLIPDASLSMIGAIQLLILVLCLITVPYKSTNNHNHSSHYYNYDDNEIGNDMGNKRKCCIQESPPSPTPSPTRQSPSSPPPRRCCREYTTSSLSLLPSFLHTTTNRDDSSSPVNWLPNDLNCKIIPTLGLFYLDEEEENYTSKLSPSSSSSLTVVSSSSSWFSALASTYLPALILYNSTNEITKYVASSGKIEDRCCWMNFLYRCVEYFTCELTRLLLWLESGKPAGLKMNLHLAHLMGQFFLYHILAWRSYVTFIIYILFIHVLSILQQFTEVDTFNVYFLANLTTIICLIFSTVYLLATTPTMSTSTTVSNGSGQSVICLPLIIRVFVIYFSIILRLMLALLTCLLLDIIELITLHLTSFYIYATHLLRLQLRTISASWRLCRNSSKWNPLRHRVDKIPDMYIDPNEVLLSISSLQKKISLSSSLASLYSAPSSSPSSSSSSRGEDYGQEKKSYVGDDGEQVVVQGTKKSSEQRVVVVVQNKKKRGGEEEEDTLYKFVTNKQNSDMLFDQLTRQKCGVYLDRLLVSTLLGLGIGLCLFSTTIAFYITFTCIQLFLLLVKNILKCTVWFIMDFPLESIVLWTCNSPYYKTKLIIEAPKMNSKHFKCLRLKLTRIDFHEMYAESHLVRKALFSKGLSFRELVHRVICAEDIR</sequence>
<feature type="compositionally biased region" description="Basic and acidic residues" evidence="1">
    <location>
        <begin position="749"/>
        <end position="759"/>
    </location>
</feature>
<dbReference type="PANTHER" id="PTHR21329">
    <property type="entry name" value="PHOSPHATIDYLINOSITOL N-ACETYLGLUCOSAMINYLTRANSFERASE SUBUNIT Q-RELATED"/>
    <property type="match status" value="1"/>
</dbReference>
<keyword evidence="3" id="KW-1185">Reference proteome</keyword>
<evidence type="ECO:0000313" key="4">
    <source>
        <dbReference type="WBParaSite" id="TREG1_111170.2"/>
    </source>
</evidence>
<keyword evidence="2" id="KW-1133">Transmembrane helix</keyword>